<evidence type="ECO:0000256" key="2">
    <source>
        <dbReference type="ARBA" id="ARBA00022485"/>
    </source>
</evidence>
<feature type="binding site" evidence="14">
    <location>
        <position position="159"/>
    </location>
    <ligand>
        <name>[4Fe-4S] cluster</name>
        <dbReference type="ChEBI" id="CHEBI:49883"/>
        <label>2</label>
        <note>4Fe-4S-S-AdoMet</note>
    </ligand>
</feature>
<keyword evidence="2 14" id="KW-0004">4Fe-4S</keyword>
<dbReference type="PROSITE" id="PS51918">
    <property type="entry name" value="RADICAL_SAM"/>
    <property type="match status" value="1"/>
</dbReference>
<dbReference type="EMBL" id="JAHXDN010000007">
    <property type="protein sequence ID" value="MBW4710344.1"/>
    <property type="molecule type" value="Genomic_DNA"/>
</dbReference>
<dbReference type="NCBIfam" id="TIGR01574">
    <property type="entry name" value="miaB-methiolase"/>
    <property type="match status" value="1"/>
</dbReference>
<dbReference type="NCBIfam" id="TIGR00089">
    <property type="entry name" value="MiaB/RimO family radical SAM methylthiotransferase"/>
    <property type="match status" value="1"/>
</dbReference>
<dbReference type="Proteomes" id="UP001138661">
    <property type="component" value="Unassembled WGS sequence"/>
</dbReference>
<evidence type="ECO:0000256" key="8">
    <source>
        <dbReference type="ARBA" id="ARBA00023004"/>
    </source>
</evidence>
<evidence type="ECO:0000256" key="3">
    <source>
        <dbReference type="ARBA" id="ARBA00022490"/>
    </source>
</evidence>
<dbReference type="Pfam" id="PF04055">
    <property type="entry name" value="Radical_SAM"/>
    <property type="match status" value="1"/>
</dbReference>
<dbReference type="GO" id="GO:0005829">
    <property type="term" value="C:cytosol"/>
    <property type="evidence" value="ECO:0007669"/>
    <property type="project" value="TreeGrafter"/>
</dbReference>
<evidence type="ECO:0000256" key="6">
    <source>
        <dbReference type="ARBA" id="ARBA00022694"/>
    </source>
</evidence>
<name>A0A9X1FZV3_9RHOB</name>
<dbReference type="EC" id="2.8.4.3" evidence="10 14"/>
<gene>
    <name evidence="14 18" type="primary">miaB</name>
    <name evidence="18" type="ORF">KX928_21350</name>
</gene>
<sequence length="441" mass="49108">MTAPKKLFIKTYGCQMNVYDSERMAESLGEQGYVATENAADADMILLNTCHIREKAAEKVYSELGRLKALKAEKPDLKIGVAGCVAQAEGEEIMRRQPAVDLVVGPQSYHRLPDMEARVRSGEKSLNTDFPEEDKFAALESRPKAARAPSAFLTVQEGCDKFCAFCVVPYTRGAESSRPVARILEEARDLVDRGVREITLLGQNVNAYHGMGADGSDKSLAELIWALNDIDGLARIRFTTSHPNDMTDDLIEAHGACDKLMPYLHLPVQSGSDRILKRMNRSHTAESYLQVIDRIRAARPDILMSGDFIVGFPEETEEDFQATLDLIEAVKYGYAYSFKYSTRPGTPAAERAQVDPDVADDRLQRIQALITRQQQEIQRDMVGRNLHVLVEKSGRNPGQMVGKSEYLHAVHIDNSDARVGDIVPVRITEAKRNSLAALRRK</sequence>
<comment type="caution">
    <text evidence="18">The sequence shown here is derived from an EMBL/GenBank/DDBJ whole genome shotgun (WGS) entry which is preliminary data.</text>
</comment>
<keyword evidence="6 14" id="KW-0819">tRNA processing</keyword>
<accession>A0A9X1FZV3</accession>
<comment type="function">
    <text evidence="1 14">Catalyzes the methylthiolation of N6-(dimethylallyl)adenosine (i(6)A), leading to the formation of 2-methylthio-N6-(dimethylallyl)adenosine (ms(2)i(6)A) at position 37 in tRNAs that read codons beginning with uridine.</text>
</comment>
<dbReference type="SFLD" id="SFLDG01082">
    <property type="entry name" value="B12-binding_domain_containing"/>
    <property type="match status" value="1"/>
</dbReference>
<feature type="binding site" evidence="14">
    <location>
        <position position="14"/>
    </location>
    <ligand>
        <name>[4Fe-4S] cluster</name>
        <dbReference type="ChEBI" id="CHEBI:49883"/>
        <label>1</label>
    </ligand>
</feature>
<evidence type="ECO:0000256" key="1">
    <source>
        <dbReference type="ARBA" id="ARBA00003234"/>
    </source>
</evidence>
<evidence type="ECO:0000313" key="18">
    <source>
        <dbReference type="EMBL" id="MBW4710344.1"/>
    </source>
</evidence>
<dbReference type="Pfam" id="PF00919">
    <property type="entry name" value="UPF0004"/>
    <property type="match status" value="1"/>
</dbReference>
<dbReference type="AlphaFoldDB" id="A0A9X1FZV3"/>
<dbReference type="GO" id="GO:0051539">
    <property type="term" value="F:4 iron, 4 sulfur cluster binding"/>
    <property type="evidence" value="ECO:0007669"/>
    <property type="project" value="UniProtKB-UniRule"/>
</dbReference>
<evidence type="ECO:0000256" key="10">
    <source>
        <dbReference type="ARBA" id="ARBA00033765"/>
    </source>
</evidence>
<evidence type="ECO:0000256" key="7">
    <source>
        <dbReference type="ARBA" id="ARBA00022723"/>
    </source>
</evidence>
<evidence type="ECO:0000256" key="5">
    <source>
        <dbReference type="ARBA" id="ARBA00022691"/>
    </source>
</evidence>
<evidence type="ECO:0000259" key="16">
    <source>
        <dbReference type="PROSITE" id="PS51449"/>
    </source>
</evidence>
<dbReference type="PANTHER" id="PTHR43020">
    <property type="entry name" value="CDK5 REGULATORY SUBUNIT-ASSOCIATED PROTEIN 1"/>
    <property type="match status" value="1"/>
</dbReference>
<dbReference type="RefSeq" id="WP_219506769.1">
    <property type="nucleotide sequence ID" value="NZ_JAHXDN010000007.1"/>
</dbReference>
<dbReference type="InterPro" id="IPR002792">
    <property type="entry name" value="TRAM_dom"/>
</dbReference>
<protein>
    <recommendedName>
        <fullName evidence="10 14">tRNA-2-methylthio-N(6)-dimethylallyladenosine synthase</fullName>
        <ecNumber evidence="10 14">2.8.4.3</ecNumber>
    </recommendedName>
    <alternativeName>
        <fullName evidence="14">(Dimethylallyl)adenosine tRNA methylthiotransferase MiaB</fullName>
    </alternativeName>
    <alternativeName>
        <fullName evidence="14">tRNA-i(6)A37 methylthiotransferase</fullName>
    </alternativeName>
</protein>
<dbReference type="InterPro" id="IPR020612">
    <property type="entry name" value="Methylthiotransferase_CS"/>
</dbReference>
<dbReference type="InterPro" id="IPR005839">
    <property type="entry name" value="Methylthiotransferase"/>
</dbReference>
<dbReference type="SFLD" id="SFLDF00273">
    <property type="entry name" value="(dimethylallyl)adenosine_tRNA"/>
    <property type="match status" value="1"/>
</dbReference>
<feature type="domain" description="TRAM" evidence="15">
    <location>
        <begin position="379"/>
        <end position="441"/>
    </location>
</feature>
<reference evidence="18" key="1">
    <citation type="submission" date="2021-07" db="EMBL/GenBank/DDBJ databases">
        <title>Roseobacter insulae sp. nov., isolated from a tidal flat.</title>
        <authorList>
            <person name="Park S."/>
            <person name="Yoon J.-H."/>
        </authorList>
    </citation>
    <scope>NUCLEOTIDE SEQUENCE</scope>
    <source>
        <strain evidence="18">YSTF-M11</strain>
    </source>
</reference>
<keyword evidence="8 14" id="KW-0408">Iron</keyword>
<evidence type="ECO:0000256" key="11">
    <source>
        <dbReference type="ARBA" id="ARBA00050926"/>
    </source>
</evidence>
<comment type="similarity">
    <text evidence="14">Belongs to the methylthiotransferase family. MiaB subfamily.</text>
</comment>
<dbReference type="HAMAP" id="MF_01864">
    <property type="entry name" value="tRNA_metthiotr_MiaB"/>
    <property type="match status" value="1"/>
</dbReference>
<keyword evidence="3 14" id="KW-0963">Cytoplasm</keyword>
<comment type="catalytic activity">
    <reaction evidence="12">
        <text>2-thio-N(6)-dimethylallyladenosine(37) in tRNA + S-adenosyl-L-methionine = 2-methylsulfanyl-N(6)-dimethylallyladenosine(37) in tRNA + S-adenosyl-L-homocysteine + H(+)</text>
        <dbReference type="Rhea" id="RHEA:37063"/>
        <dbReference type="Rhea" id="RHEA-COMP:10376"/>
        <dbReference type="Rhea" id="RHEA-COMP:10377"/>
        <dbReference type="ChEBI" id="CHEBI:15378"/>
        <dbReference type="ChEBI" id="CHEBI:57856"/>
        <dbReference type="ChEBI" id="CHEBI:59789"/>
        <dbReference type="ChEBI" id="CHEBI:74416"/>
        <dbReference type="ChEBI" id="CHEBI:74417"/>
    </reaction>
    <physiologicalReaction direction="left-to-right" evidence="12">
        <dbReference type="Rhea" id="RHEA:37064"/>
    </physiologicalReaction>
</comment>
<dbReference type="InterPro" id="IPR006463">
    <property type="entry name" value="MiaB_methiolase"/>
</dbReference>
<evidence type="ECO:0000256" key="9">
    <source>
        <dbReference type="ARBA" id="ARBA00023014"/>
    </source>
</evidence>
<dbReference type="GO" id="GO:0035597">
    <property type="term" value="F:tRNA-2-methylthio-N(6)-dimethylallyladenosine(37) synthase activity"/>
    <property type="evidence" value="ECO:0007669"/>
    <property type="project" value="UniProtKB-EC"/>
</dbReference>
<evidence type="ECO:0000256" key="12">
    <source>
        <dbReference type="ARBA" id="ARBA00052380"/>
    </source>
</evidence>
<feature type="binding site" evidence="14">
    <location>
        <position position="163"/>
    </location>
    <ligand>
        <name>[4Fe-4S] cluster</name>
        <dbReference type="ChEBI" id="CHEBI:49883"/>
        <label>2</label>
        <note>4Fe-4S-S-AdoMet</note>
    </ligand>
</feature>
<dbReference type="PROSITE" id="PS51449">
    <property type="entry name" value="MTTASE_N"/>
    <property type="match status" value="1"/>
</dbReference>
<keyword evidence="19" id="KW-1185">Reference proteome</keyword>
<dbReference type="SMART" id="SM00729">
    <property type="entry name" value="Elp3"/>
    <property type="match status" value="1"/>
</dbReference>
<dbReference type="SFLD" id="SFLDG01061">
    <property type="entry name" value="methylthiotransferase"/>
    <property type="match status" value="1"/>
</dbReference>
<keyword evidence="5 14" id="KW-0949">S-adenosyl-L-methionine</keyword>
<dbReference type="FunFam" id="3.80.30.20:FF:000001">
    <property type="entry name" value="tRNA-2-methylthio-N(6)-dimethylallyladenosine synthase 2"/>
    <property type="match status" value="1"/>
</dbReference>
<dbReference type="InterPro" id="IPR007197">
    <property type="entry name" value="rSAM"/>
</dbReference>
<keyword evidence="7 14" id="KW-0479">Metal-binding</keyword>
<evidence type="ECO:0000259" key="15">
    <source>
        <dbReference type="PROSITE" id="PS50926"/>
    </source>
</evidence>
<keyword evidence="4 14" id="KW-0808">Transferase</keyword>
<dbReference type="PROSITE" id="PS01278">
    <property type="entry name" value="MTTASE_RADICAL"/>
    <property type="match status" value="1"/>
</dbReference>
<feature type="domain" description="MTTase N-terminal" evidence="16">
    <location>
        <begin position="5"/>
        <end position="121"/>
    </location>
</feature>
<comment type="subunit">
    <text evidence="14">Monomer.</text>
</comment>
<dbReference type="CDD" id="cd01335">
    <property type="entry name" value="Radical_SAM"/>
    <property type="match status" value="1"/>
</dbReference>
<dbReference type="FunFam" id="3.40.50.12160:FF:000001">
    <property type="entry name" value="tRNA-2-methylthio-N(6)-dimethylallyladenosine synthase"/>
    <property type="match status" value="1"/>
</dbReference>
<dbReference type="SFLD" id="SFLDS00029">
    <property type="entry name" value="Radical_SAM"/>
    <property type="match status" value="1"/>
</dbReference>
<comment type="catalytic activity">
    <reaction evidence="11">
        <text>N(6)-dimethylallyladenosine(37) in tRNA + (sulfur carrier)-SH + AH2 + S-adenosyl-L-methionine = 2-thio-N(6)-dimethylallyladenosine(37) in tRNA + (sulfur carrier)-H + 5'-deoxyadenosine + L-methionine + A + H(+)</text>
        <dbReference type="Rhea" id="RHEA:36339"/>
        <dbReference type="Rhea" id="RHEA-COMP:10375"/>
        <dbReference type="Rhea" id="RHEA-COMP:10377"/>
        <dbReference type="Rhea" id="RHEA-COMP:14737"/>
        <dbReference type="Rhea" id="RHEA-COMP:14739"/>
        <dbReference type="ChEBI" id="CHEBI:13193"/>
        <dbReference type="ChEBI" id="CHEBI:15378"/>
        <dbReference type="ChEBI" id="CHEBI:17319"/>
        <dbReference type="ChEBI" id="CHEBI:17499"/>
        <dbReference type="ChEBI" id="CHEBI:29917"/>
        <dbReference type="ChEBI" id="CHEBI:57844"/>
        <dbReference type="ChEBI" id="CHEBI:59789"/>
        <dbReference type="ChEBI" id="CHEBI:64428"/>
        <dbReference type="ChEBI" id="CHEBI:74415"/>
        <dbReference type="ChEBI" id="CHEBI:74416"/>
    </reaction>
    <physiologicalReaction direction="left-to-right" evidence="11">
        <dbReference type="Rhea" id="RHEA:36340"/>
    </physiologicalReaction>
</comment>
<dbReference type="GO" id="GO:0046872">
    <property type="term" value="F:metal ion binding"/>
    <property type="evidence" value="ECO:0007669"/>
    <property type="project" value="UniProtKB-KW"/>
</dbReference>
<feature type="binding site" evidence="14">
    <location>
        <position position="84"/>
    </location>
    <ligand>
        <name>[4Fe-4S] cluster</name>
        <dbReference type="ChEBI" id="CHEBI:49883"/>
        <label>1</label>
    </ligand>
</feature>
<dbReference type="InterPro" id="IPR006638">
    <property type="entry name" value="Elp3/MiaA/NifB-like_rSAM"/>
</dbReference>
<dbReference type="InterPro" id="IPR013848">
    <property type="entry name" value="Methylthiotransferase_N"/>
</dbReference>
<feature type="binding site" evidence="14">
    <location>
        <position position="166"/>
    </location>
    <ligand>
        <name>[4Fe-4S] cluster</name>
        <dbReference type="ChEBI" id="CHEBI:49883"/>
        <label>2</label>
        <note>4Fe-4S-S-AdoMet</note>
    </ligand>
</feature>
<feature type="binding site" evidence="14">
    <location>
        <position position="50"/>
    </location>
    <ligand>
        <name>[4Fe-4S] cluster</name>
        <dbReference type="ChEBI" id="CHEBI:49883"/>
        <label>1</label>
    </ligand>
</feature>
<proteinExistence type="inferred from homology"/>
<evidence type="ECO:0000256" key="13">
    <source>
        <dbReference type="ARBA" id="ARBA00052587"/>
    </source>
</evidence>
<comment type="cofactor">
    <cofactor evidence="14">
        <name>[4Fe-4S] cluster</name>
        <dbReference type="ChEBI" id="CHEBI:49883"/>
    </cofactor>
    <text evidence="14">Binds 2 [4Fe-4S] clusters. One cluster is coordinated with 3 cysteines and an exchangeable S-adenosyl-L-methionine.</text>
</comment>
<evidence type="ECO:0000256" key="14">
    <source>
        <dbReference type="HAMAP-Rule" id="MF_01864"/>
    </source>
</evidence>
<dbReference type="PROSITE" id="PS50926">
    <property type="entry name" value="TRAM"/>
    <property type="match status" value="1"/>
</dbReference>
<evidence type="ECO:0000259" key="17">
    <source>
        <dbReference type="PROSITE" id="PS51918"/>
    </source>
</evidence>
<comment type="subcellular location">
    <subcellularLocation>
        <location evidence="14">Cytoplasm</location>
    </subcellularLocation>
</comment>
<dbReference type="PANTHER" id="PTHR43020:SF2">
    <property type="entry name" value="MITOCHONDRIAL TRNA METHYLTHIOTRANSFERASE CDK5RAP1"/>
    <property type="match status" value="1"/>
</dbReference>
<keyword evidence="9 14" id="KW-0411">Iron-sulfur</keyword>
<evidence type="ECO:0000313" key="19">
    <source>
        <dbReference type="Proteomes" id="UP001138661"/>
    </source>
</evidence>
<organism evidence="18 19">
    <name type="scientific">Roseobacter insulae</name>
    <dbReference type="NCBI Taxonomy" id="2859783"/>
    <lineage>
        <taxon>Bacteria</taxon>
        <taxon>Pseudomonadati</taxon>
        <taxon>Pseudomonadota</taxon>
        <taxon>Alphaproteobacteria</taxon>
        <taxon>Rhodobacterales</taxon>
        <taxon>Roseobacteraceae</taxon>
        <taxon>Roseobacter</taxon>
    </lineage>
</organism>
<feature type="domain" description="Radical SAM core" evidence="17">
    <location>
        <begin position="145"/>
        <end position="380"/>
    </location>
</feature>
<evidence type="ECO:0000256" key="4">
    <source>
        <dbReference type="ARBA" id="ARBA00022679"/>
    </source>
</evidence>
<comment type="catalytic activity">
    <reaction evidence="13">
        <text>N(6)-dimethylallyladenosine(37) in tRNA + (sulfur carrier)-SH + AH2 + 2 S-adenosyl-L-methionine = 2-methylsulfanyl-N(6)-dimethylallyladenosine(37) in tRNA + (sulfur carrier)-H + 5'-deoxyadenosine + L-methionine + A + S-adenosyl-L-homocysteine + 2 H(+)</text>
        <dbReference type="Rhea" id="RHEA:37067"/>
        <dbReference type="Rhea" id="RHEA-COMP:10375"/>
        <dbReference type="Rhea" id="RHEA-COMP:10376"/>
        <dbReference type="Rhea" id="RHEA-COMP:14737"/>
        <dbReference type="Rhea" id="RHEA-COMP:14739"/>
        <dbReference type="ChEBI" id="CHEBI:13193"/>
        <dbReference type="ChEBI" id="CHEBI:15378"/>
        <dbReference type="ChEBI" id="CHEBI:17319"/>
        <dbReference type="ChEBI" id="CHEBI:17499"/>
        <dbReference type="ChEBI" id="CHEBI:29917"/>
        <dbReference type="ChEBI" id="CHEBI:57844"/>
        <dbReference type="ChEBI" id="CHEBI:57856"/>
        <dbReference type="ChEBI" id="CHEBI:59789"/>
        <dbReference type="ChEBI" id="CHEBI:64428"/>
        <dbReference type="ChEBI" id="CHEBI:74415"/>
        <dbReference type="ChEBI" id="CHEBI:74417"/>
        <dbReference type="EC" id="2.8.4.3"/>
    </reaction>
    <physiologicalReaction direction="left-to-right" evidence="13">
        <dbReference type="Rhea" id="RHEA:37068"/>
    </physiologicalReaction>
</comment>
<dbReference type="Pfam" id="PF01938">
    <property type="entry name" value="TRAM"/>
    <property type="match status" value="1"/>
</dbReference>